<name>A0A2I0UAZ9_LIMLA</name>
<dbReference type="AlphaFoldDB" id="A0A2I0UAZ9"/>
<reference evidence="2" key="1">
    <citation type="submission" date="2017-11" db="EMBL/GenBank/DDBJ databases">
        <authorList>
            <person name="Lima N.C."/>
            <person name="Parody-Merino A.M."/>
            <person name="Battley P.F."/>
            <person name="Fidler A.E."/>
            <person name="Prosdocimi F."/>
        </authorList>
    </citation>
    <scope>NUCLEOTIDE SEQUENCE [LARGE SCALE GENOMIC DNA]</scope>
</reference>
<evidence type="ECO:0000313" key="1">
    <source>
        <dbReference type="EMBL" id="PKU43163.1"/>
    </source>
</evidence>
<dbReference type="Proteomes" id="UP000233556">
    <property type="component" value="Unassembled WGS sequence"/>
</dbReference>
<protein>
    <submittedName>
        <fullName evidence="1">Uncharacterized protein</fullName>
    </submittedName>
</protein>
<proteinExistence type="predicted"/>
<evidence type="ECO:0000313" key="2">
    <source>
        <dbReference type="Proteomes" id="UP000233556"/>
    </source>
</evidence>
<reference evidence="2" key="2">
    <citation type="submission" date="2017-12" db="EMBL/GenBank/DDBJ databases">
        <title>Genome sequence of the Bar-tailed Godwit (Limosa lapponica baueri).</title>
        <authorList>
            <person name="Lima N.C.B."/>
            <person name="Parody-Merino A.M."/>
            <person name="Battley P.F."/>
            <person name="Fidler A.E."/>
            <person name="Prosdocimi F."/>
        </authorList>
    </citation>
    <scope>NUCLEOTIDE SEQUENCE [LARGE SCALE GENOMIC DNA]</scope>
</reference>
<dbReference type="EMBL" id="KZ505927">
    <property type="protein sequence ID" value="PKU43163.1"/>
    <property type="molecule type" value="Genomic_DNA"/>
</dbReference>
<sequence length="428" mass="48618">MEHLSDEEKLRDLGLFSLEKIPLRKDLINVYKYLKGGCQEDGVRLLVVASDRTRGKRHELEQRRFHLNMQKNFLTLRLKEHWNRLPREVGEFVESPSLGDTQNPPGCIPVQPASGEPALAGGVDYIISRGPFQPLQFCDSVIHLEKRCSTASPSQKLSCPKTHFMQQWHQLIKITELDYSSLKANQQFGLLQEEEGEVMHSLYLTPGNLDTSVVKKEVAVVKNNNMKVFDLTPFSAFTCVKLNKQNFSLIMTADALPRDSWLTGLTGFQRFLLDVLLKKAVLGTLITLREAKVSKTSPLNIVMNNPSVILGCRRHHLKGEHGDGAELKLSDNHKKVLEDSFQGLNKLMKIKPDRNHRISPLSQGSNNRTIRKKSVKTRYRPGVNNMPLPEDKPSNDISLLKTQHSIFDKSFKVQTVLFFTDKQKFEGV</sequence>
<organism evidence="1 2">
    <name type="scientific">Limosa lapponica baueri</name>
    <dbReference type="NCBI Taxonomy" id="1758121"/>
    <lineage>
        <taxon>Eukaryota</taxon>
        <taxon>Metazoa</taxon>
        <taxon>Chordata</taxon>
        <taxon>Craniata</taxon>
        <taxon>Vertebrata</taxon>
        <taxon>Euteleostomi</taxon>
        <taxon>Archelosauria</taxon>
        <taxon>Archosauria</taxon>
        <taxon>Dinosauria</taxon>
        <taxon>Saurischia</taxon>
        <taxon>Theropoda</taxon>
        <taxon>Coelurosauria</taxon>
        <taxon>Aves</taxon>
        <taxon>Neognathae</taxon>
        <taxon>Neoaves</taxon>
        <taxon>Charadriiformes</taxon>
        <taxon>Scolopacidae</taxon>
        <taxon>Limosa</taxon>
    </lineage>
</organism>
<gene>
    <name evidence="1" type="ORF">llap_6525</name>
</gene>
<keyword evidence="2" id="KW-1185">Reference proteome</keyword>
<accession>A0A2I0UAZ9</accession>